<feature type="domain" description="DDE" evidence="5">
    <location>
        <begin position="70"/>
        <end position="211"/>
    </location>
</feature>
<dbReference type="InterPro" id="IPR052183">
    <property type="entry name" value="IS_Transposase"/>
</dbReference>
<name>A0A2P7BG88_9HYPH</name>
<evidence type="ECO:0000256" key="1">
    <source>
        <dbReference type="ARBA" id="ARBA00002286"/>
    </source>
</evidence>
<protein>
    <submittedName>
        <fullName evidence="6">IS6 family transposase</fullName>
    </submittedName>
</protein>
<dbReference type="PANTHER" id="PTHR35528">
    <property type="entry name" value="BLL1675 PROTEIN"/>
    <property type="match status" value="1"/>
</dbReference>
<keyword evidence="7" id="KW-1185">Reference proteome</keyword>
<evidence type="ECO:0000259" key="5">
    <source>
        <dbReference type="Pfam" id="PF13610"/>
    </source>
</evidence>
<comment type="caution">
    <text evidence="6">The sequence shown here is derived from an EMBL/GenBank/DDBJ whole genome shotgun (WGS) entry which is preliminary data.</text>
</comment>
<dbReference type="OrthoDB" id="4315389at2"/>
<dbReference type="NCBIfam" id="NF033587">
    <property type="entry name" value="transpos_IS6"/>
    <property type="match status" value="1"/>
</dbReference>
<keyword evidence="3" id="KW-0238">DNA-binding</keyword>
<reference evidence="7" key="1">
    <citation type="submission" date="2017-11" db="EMBL/GenBank/DDBJ databases">
        <authorList>
            <person name="Kuznetsova I."/>
            <person name="Sazanova A."/>
            <person name="Chirak E."/>
            <person name="Safronova V."/>
            <person name="Willems A."/>
        </authorList>
    </citation>
    <scope>NUCLEOTIDE SEQUENCE [LARGE SCALE GENOMIC DNA]</scope>
    <source>
        <strain evidence="7">CCBAU 03422</strain>
    </source>
</reference>
<accession>A0A2P7BG88</accession>
<dbReference type="GO" id="GO:0032196">
    <property type="term" value="P:transposition"/>
    <property type="evidence" value="ECO:0007669"/>
    <property type="project" value="UniProtKB-KW"/>
</dbReference>
<organism evidence="6 7">
    <name type="scientific">Phyllobacterium sophorae</name>
    <dbReference type="NCBI Taxonomy" id="1520277"/>
    <lineage>
        <taxon>Bacteria</taxon>
        <taxon>Pseudomonadati</taxon>
        <taxon>Pseudomonadota</taxon>
        <taxon>Alphaproteobacteria</taxon>
        <taxon>Hyphomicrobiales</taxon>
        <taxon>Phyllobacteriaceae</taxon>
        <taxon>Phyllobacterium</taxon>
    </lineage>
</organism>
<dbReference type="InterPro" id="IPR012337">
    <property type="entry name" value="RNaseH-like_sf"/>
</dbReference>
<dbReference type="InterPro" id="IPR032874">
    <property type="entry name" value="DDE_dom"/>
</dbReference>
<dbReference type="RefSeq" id="WP_106663853.1">
    <property type="nucleotide sequence ID" value="NZ_PGGM01000003.1"/>
</dbReference>
<dbReference type="Gene3D" id="3.30.420.10">
    <property type="entry name" value="Ribonuclease H-like superfamily/Ribonuclease H"/>
    <property type="match status" value="1"/>
</dbReference>
<dbReference type="GO" id="GO:0003677">
    <property type="term" value="F:DNA binding"/>
    <property type="evidence" value="ECO:0007669"/>
    <property type="project" value="UniProtKB-KW"/>
</dbReference>
<dbReference type="PANTHER" id="PTHR35528:SF3">
    <property type="entry name" value="BLL1675 PROTEIN"/>
    <property type="match status" value="1"/>
</dbReference>
<evidence type="ECO:0000256" key="4">
    <source>
        <dbReference type="ARBA" id="ARBA00023172"/>
    </source>
</evidence>
<dbReference type="GO" id="GO:0006310">
    <property type="term" value="P:DNA recombination"/>
    <property type="evidence" value="ECO:0007669"/>
    <property type="project" value="UniProtKB-KW"/>
</dbReference>
<dbReference type="AlphaFoldDB" id="A0A2P7BG88"/>
<evidence type="ECO:0000256" key="3">
    <source>
        <dbReference type="ARBA" id="ARBA00023125"/>
    </source>
</evidence>
<dbReference type="InterPro" id="IPR036397">
    <property type="entry name" value="RNaseH_sf"/>
</dbReference>
<keyword evidence="2" id="KW-0815">Transposition</keyword>
<proteinExistence type="predicted"/>
<dbReference type="Pfam" id="PF13610">
    <property type="entry name" value="DDE_Tnp_IS240"/>
    <property type="match status" value="1"/>
</dbReference>
<dbReference type="EMBL" id="PGGM01000003">
    <property type="protein sequence ID" value="PSH65438.1"/>
    <property type="molecule type" value="Genomic_DNA"/>
</dbReference>
<dbReference type="InterPro" id="IPR047930">
    <property type="entry name" value="Transpos_IS6"/>
</dbReference>
<sequence length="232" mass="27489">MFKGRHFDRSVILLCVRWYLAYNLSLRNLKEMMAERGIELDHSTIHRWAIYFSPRLLERFNRRKRTVTRKWNFDETYIRVKGEWMYLYRAIDGNGDTVEFYFSKDRDLKAAKRFICKALARHRRPDCITIDGSQTNRLAIVQCDTESQLKGQGIERGRRIAIRSSKYRNNGIEQDHRRVKRRIRSMLGFKSEASASITLAGIELVHMMRKQQGLFAYSRVLTLKEQFEAVAA</sequence>
<evidence type="ECO:0000256" key="2">
    <source>
        <dbReference type="ARBA" id="ARBA00022578"/>
    </source>
</evidence>
<evidence type="ECO:0000313" key="7">
    <source>
        <dbReference type="Proteomes" id="UP000241764"/>
    </source>
</evidence>
<gene>
    <name evidence="6" type="ORF">CU103_10645</name>
</gene>
<dbReference type="SUPFAM" id="SSF53098">
    <property type="entry name" value="Ribonuclease H-like"/>
    <property type="match status" value="1"/>
</dbReference>
<comment type="function">
    <text evidence="1">Involved in the transposition of the insertion sequence.</text>
</comment>
<keyword evidence="4" id="KW-0233">DNA recombination</keyword>
<dbReference type="Proteomes" id="UP000241764">
    <property type="component" value="Unassembled WGS sequence"/>
</dbReference>
<evidence type="ECO:0000313" key="6">
    <source>
        <dbReference type="EMBL" id="PSH65438.1"/>
    </source>
</evidence>